<dbReference type="Proteomes" id="UP001596161">
    <property type="component" value="Unassembled WGS sequence"/>
</dbReference>
<keyword evidence="5" id="KW-1185">Reference proteome</keyword>
<sequence>MNSGHFNKGGKKVRYENAANANSGRGQYSTGVLGASKKKKKKYTSDNGSSNKIWMAALAGASAGVIAGLLMAPESGKSTIDSLKRSAMRLGDQMDETFRVAMNKMENMGLTRAGDSLQIQGNWDQVKGKMKSQYGDLTDQDLAYLEGQEDKFLGNLETKLGKSKRELIRWINSLA</sequence>
<organism evidence="4 5">
    <name type="scientific">Adhaeribacter terreus</name>
    <dbReference type="NCBI Taxonomy" id="529703"/>
    <lineage>
        <taxon>Bacteria</taxon>
        <taxon>Pseudomonadati</taxon>
        <taxon>Bacteroidota</taxon>
        <taxon>Cytophagia</taxon>
        <taxon>Cytophagales</taxon>
        <taxon>Hymenobacteraceae</taxon>
        <taxon>Adhaeribacter</taxon>
    </lineage>
</organism>
<feature type="compositionally biased region" description="Polar residues" evidence="2">
    <location>
        <begin position="19"/>
        <end position="30"/>
    </location>
</feature>
<dbReference type="SUPFAM" id="SSF69047">
    <property type="entry name" value="Hypothetical protein YjbJ"/>
    <property type="match status" value="1"/>
</dbReference>
<name>A0ABW0E735_9BACT</name>
<evidence type="ECO:0000259" key="3">
    <source>
        <dbReference type="Pfam" id="PF05532"/>
    </source>
</evidence>
<reference evidence="5" key="1">
    <citation type="journal article" date="2019" name="Int. J. Syst. Evol. Microbiol.">
        <title>The Global Catalogue of Microorganisms (GCM) 10K type strain sequencing project: providing services to taxonomists for standard genome sequencing and annotation.</title>
        <authorList>
            <consortium name="The Broad Institute Genomics Platform"/>
            <consortium name="The Broad Institute Genome Sequencing Center for Infectious Disease"/>
            <person name="Wu L."/>
            <person name="Ma J."/>
        </authorList>
    </citation>
    <scope>NUCLEOTIDE SEQUENCE [LARGE SCALE GENOMIC DNA]</scope>
    <source>
        <strain evidence="5">KACC 12602</strain>
    </source>
</reference>
<dbReference type="RefSeq" id="WP_378015773.1">
    <property type="nucleotide sequence ID" value="NZ_JBHSKT010000001.1"/>
</dbReference>
<evidence type="ECO:0000256" key="1">
    <source>
        <dbReference type="ARBA" id="ARBA00009129"/>
    </source>
</evidence>
<comment type="similarity">
    <text evidence="1">Belongs to the UPF0337 (CsbD) family.</text>
</comment>
<proteinExistence type="inferred from homology"/>
<dbReference type="Pfam" id="PF05532">
    <property type="entry name" value="CsbD"/>
    <property type="match status" value="1"/>
</dbReference>
<feature type="domain" description="CsbD-like" evidence="3">
    <location>
        <begin position="118"/>
        <end position="164"/>
    </location>
</feature>
<dbReference type="InterPro" id="IPR008462">
    <property type="entry name" value="CsbD"/>
</dbReference>
<dbReference type="EMBL" id="JBHSKT010000001">
    <property type="protein sequence ID" value="MFC5269396.1"/>
    <property type="molecule type" value="Genomic_DNA"/>
</dbReference>
<dbReference type="Gene3D" id="1.10.1470.10">
    <property type="entry name" value="YjbJ"/>
    <property type="match status" value="1"/>
</dbReference>
<gene>
    <name evidence="4" type="ORF">ACFPIB_02160</name>
</gene>
<protein>
    <submittedName>
        <fullName evidence="4">CsbD family protein</fullName>
    </submittedName>
</protein>
<evidence type="ECO:0000256" key="2">
    <source>
        <dbReference type="SAM" id="MobiDB-lite"/>
    </source>
</evidence>
<accession>A0ABW0E735</accession>
<evidence type="ECO:0000313" key="4">
    <source>
        <dbReference type="EMBL" id="MFC5269396.1"/>
    </source>
</evidence>
<comment type="caution">
    <text evidence="4">The sequence shown here is derived from an EMBL/GenBank/DDBJ whole genome shotgun (WGS) entry which is preliminary data.</text>
</comment>
<feature type="region of interest" description="Disordered" evidence="2">
    <location>
        <begin position="18"/>
        <end position="48"/>
    </location>
</feature>
<evidence type="ECO:0000313" key="5">
    <source>
        <dbReference type="Proteomes" id="UP001596161"/>
    </source>
</evidence>
<dbReference type="InterPro" id="IPR036629">
    <property type="entry name" value="YjbJ_sf"/>
</dbReference>